<comment type="similarity">
    <text evidence="1 3">Belongs to the 3-beta-HSD family.</text>
</comment>
<reference evidence="7" key="1">
    <citation type="submission" date="2017-02" db="UniProtKB">
        <authorList>
            <consortium name="WormBaseParasite"/>
        </authorList>
    </citation>
    <scope>IDENTIFICATION</scope>
</reference>
<dbReference type="AlphaFoldDB" id="A0A0N4VK80"/>
<evidence type="ECO:0000313" key="5">
    <source>
        <dbReference type="EMBL" id="VDD95825.1"/>
    </source>
</evidence>
<dbReference type="InterPro" id="IPR050177">
    <property type="entry name" value="Lipid_A_modif_metabolic_enz"/>
</dbReference>
<name>A0A0N4VK80_ENTVE</name>
<sequence>MSSQICIIGGGGYFGQHIAEQLQKNGHHTVLLDITFTDVPLVKLEETQTTRYVGSFLNQDLLSKALQNCESCYHIAAYGVRGGASLNKKKTYQVNVEGTKLVVKYCKINGVKRLIYTSSVSVIFQDKELVDSDETVPYPPLSKFYSPYSVTKMIAEQYILENDCDDFRTCALRLRGIYGPGEPNMVKQCIAMLLADTALSKGRACGQVYNIVDEGPVGSMTFWLPLIQAIGKPYPKIRIPYMIMVYAAHLSEILYHLFGIEPIFTRLEVNLMAITNTYSIEKAKNDLGYTPVANHDLTKVVKYYRQTCQTARHRLPSLQLLNGGSVVVALFSFLIFLWFLTQWF</sequence>
<keyword evidence="2 3" id="KW-0560">Oxidoreductase</keyword>
<dbReference type="WBParaSite" id="EVEC_0001126201-mRNA-1">
    <property type="protein sequence ID" value="EVEC_0001126201-mRNA-1"/>
    <property type="gene ID" value="EVEC_0001126201"/>
</dbReference>
<dbReference type="PANTHER" id="PTHR43245:SF51">
    <property type="entry name" value="SHORT CHAIN DEHYDROGENASE_REDUCTASE FAMILY 42E, MEMBER 2"/>
    <property type="match status" value="1"/>
</dbReference>
<protein>
    <submittedName>
        <fullName evidence="7">3Beta_HSD domain-containing protein</fullName>
    </submittedName>
</protein>
<dbReference type="OrthoDB" id="2735536at2759"/>
<evidence type="ECO:0000313" key="7">
    <source>
        <dbReference type="WBParaSite" id="EVEC_0001126201-mRNA-1"/>
    </source>
</evidence>
<evidence type="ECO:0000256" key="3">
    <source>
        <dbReference type="RuleBase" id="RU004475"/>
    </source>
</evidence>
<dbReference type="PANTHER" id="PTHR43245">
    <property type="entry name" value="BIFUNCTIONAL POLYMYXIN RESISTANCE PROTEIN ARNA"/>
    <property type="match status" value="1"/>
</dbReference>
<gene>
    <name evidence="5" type="ORF">EVEC_LOCUS10576</name>
</gene>
<accession>A0A0N4VK80</accession>
<evidence type="ECO:0000259" key="4">
    <source>
        <dbReference type="Pfam" id="PF01073"/>
    </source>
</evidence>
<dbReference type="Proteomes" id="UP000274131">
    <property type="component" value="Unassembled WGS sequence"/>
</dbReference>
<keyword evidence="3" id="KW-0472">Membrane</keyword>
<keyword evidence="3" id="KW-0812">Transmembrane</keyword>
<proteinExistence type="inferred from homology"/>
<dbReference type="GO" id="GO:0006694">
    <property type="term" value="P:steroid biosynthetic process"/>
    <property type="evidence" value="ECO:0007669"/>
    <property type="project" value="InterPro"/>
</dbReference>
<evidence type="ECO:0000256" key="2">
    <source>
        <dbReference type="ARBA" id="ARBA00023002"/>
    </source>
</evidence>
<keyword evidence="3" id="KW-1133">Transmembrane helix</keyword>
<dbReference type="Pfam" id="PF01073">
    <property type="entry name" value="3Beta_HSD"/>
    <property type="match status" value="1"/>
</dbReference>
<evidence type="ECO:0000256" key="1">
    <source>
        <dbReference type="ARBA" id="ARBA00009219"/>
    </source>
</evidence>
<dbReference type="Gene3D" id="3.40.50.720">
    <property type="entry name" value="NAD(P)-binding Rossmann-like Domain"/>
    <property type="match status" value="1"/>
</dbReference>
<reference evidence="5 6" key="2">
    <citation type="submission" date="2018-10" db="EMBL/GenBank/DDBJ databases">
        <authorList>
            <consortium name="Pathogen Informatics"/>
        </authorList>
    </citation>
    <scope>NUCLEOTIDE SEQUENCE [LARGE SCALE GENOMIC DNA]</scope>
</reference>
<dbReference type="InterPro" id="IPR002225">
    <property type="entry name" value="3Beta_OHSteriod_DH/Estase"/>
</dbReference>
<dbReference type="EMBL" id="UXUI01010966">
    <property type="protein sequence ID" value="VDD95825.1"/>
    <property type="molecule type" value="Genomic_DNA"/>
</dbReference>
<organism evidence="7">
    <name type="scientific">Enterobius vermicularis</name>
    <name type="common">Human pinworm</name>
    <dbReference type="NCBI Taxonomy" id="51028"/>
    <lineage>
        <taxon>Eukaryota</taxon>
        <taxon>Metazoa</taxon>
        <taxon>Ecdysozoa</taxon>
        <taxon>Nematoda</taxon>
        <taxon>Chromadorea</taxon>
        <taxon>Rhabditida</taxon>
        <taxon>Spirurina</taxon>
        <taxon>Oxyuridomorpha</taxon>
        <taxon>Oxyuroidea</taxon>
        <taxon>Oxyuridae</taxon>
        <taxon>Enterobius</taxon>
    </lineage>
</organism>
<dbReference type="STRING" id="51028.A0A0N4VK80"/>
<dbReference type="SUPFAM" id="SSF51735">
    <property type="entry name" value="NAD(P)-binding Rossmann-fold domains"/>
    <property type="match status" value="1"/>
</dbReference>
<dbReference type="GO" id="GO:0016616">
    <property type="term" value="F:oxidoreductase activity, acting on the CH-OH group of donors, NAD or NADP as acceptor"/>
    <property type="evidence" value="ECO:0007669"/>
    <property type="project" value="InterPro"/>
</dbReference>
<keyword evidence="6" id="KW-1185">Reference proteome</keyword>
<dbReference type="InterPro" id="IPR036291">
    <property type="entry name" value="NAD(P)-bd_dom_sf"/>
</dbReference>
<feature type="transmembrane region" description="Helical" evidence="3">
    <location>
        <begin position="320"/>
        <end position="340"/>
    </location>
</feature>
<feature type="domain" description="3-beta hydroxysteroid dehydrogenase/isomerase" evidence="4">
    <location>
        <begin position="7"/>
        <end position="190"/>
    </location>
</feature>
<evidence type="ECO:0000313" key="6">
    <source>
        <dbReference type="Proteomes" id="UP000274131"/>
    </source>
</evidence>